<accession>A0A165PSU5</accession>
<feature type="domain" description="DUF6533" evidence="2">
    <location>
        <begin position="11"/>
        <end position="56"/>
    </location>
</feature>
<dbReference type="OrthoDB" id="3349377at2759"/>
<evidence type="ECO:0000259" key="2">
    <source>
        <dbReference type="Pfam" id="PF20151"/>
    </source>
</evidence>
<evidence type="ECO:0000313" key="3">
    <source>
        <dbReference type="EMBL" id="KZW02619.1"/>
    </source>
</evidence>
<feature type="transmembrane region" description="Helical" evidence="1">
    <location>
        <begin position="79"/>
        <end position="99"/>
    </location>
</feature>
<feature type="transmembrane region" description="Helical" evidence="1">
    <location>
        <begin position="205"/>
        <end position="225"/>
    </location>
</feature>
<name>A0A165PSU5_EXIGL</name>
<dbReference type="STRING" id="1314781.A0A165PSU5"/>
<feature type="transmembrane region" description="Helical" evidence="1">
    <location>
        <begin position="43"/>
        <end position="67"/>
    </location>
</feature>
<dbReference type="EMBL" id="KV425887">
    <property type="protein sequence ID" value="KZW02619.1"/>
    <property type="molecule type" value="Genomic_DNA"/>
</dbReference>
<proteinExistence type="predicted"/>
<dbReference type="Proteomes" id="UP000077266">
    <property type="component" value="Unassembled WGS sequence"/>
</dbReference>
<dbReference type="InParanoid" id="A0A165PSU5"/>
<keyword evidence="1" id="KW-1133">Transmembrane helix</keyword>
<evidence type="ECO:0000313" key="4">
    <source>
        <dbReference type="Proteomes" id="UP000077266"/>
    </source>
</evidence>
<evidence type="ECO:0000256" key="1">
    <source>
        <dbReference type="SAM" id="Phobius"/>
    </source>
</evidence>
<feature type="transmembrane region" description="Helical" evidence="1">
    <location>
        <begin position="158"/>
        <end position="177"/>
    </location>
</feature>
<dbReference type="InterPro" id="IPR045340">
    <property type="entry name" value="DUF6533"/>
</dbReference>
<sequence length="374" mass="41567">MTDKQATASGYCKAAALAWLLYDMALTIDLEVNYIWRRRWTTFTALFVIVRYVPLVVVASSAATNFFPGVTASICDAFSWVEAAGTFIILVVVQVILQFRLYVMYAKSRRVLFFNALLCLVELGIAVALIAIVFPKTVPLPNSPYVFGSCFSHSPQEIAVVLLAPLAYETYLAFLALNKTYQTTRTRYAMGKRTSLMHILVRDNIAYFFLVAGTLIWVTLVWFFFPVSPGNSLISFTHVSGSIGGTRLILNVRRTALKPHSASLADSDEPTSAMELPVMRRRAREPSFHVTQGPSFGNLDADHFEVHDDHMDDGVVEEDDDGGFISPVDYGRPTWPANPKDSGVHLPQDDDRWAAISGRQDGVGKMLNALRSRP</sequence>
<gene>
    <name evidence="3" type="ORF">EXIGLDRAFT_732875</name>
</gene>
<dbReference type="Pfam" id="PF20151">
    <property type="entry name" value="DUF6533"/>
    <property type="match status" value="1"/>
</dbReference>
<protein>
    <recommendedName>
        <fullName evidence="2">DUF6533 domain-containing protein</fullName>
    </recommendedName>
</protein>
<organism evidence="3 4">
    <name type="scientific">Exidia glandulosa HHB12029</name>
    <dbReference type="NCBI Taxonomy" id="1314781"/>
    <lineage>
        <taxon>Eukaryota</taxon>
        <taxon>Fungi</taxon>
        <taxon>Dikarya</taxon>
        <taxon>Basidiomycota</taxon>
        <taxon>Agaricomycotina</taxon>
        <taxon>Agaricomycetes</taxon>
        <taxon>Auriculariales</taxon>
        <taxon>Exidiaceae</taxon>
        <taxon>Exidia</taxon>
    </lineage>
</organism>
<feature type="transmembrane region" description="Helical" evidence="1">
    <location>
        <begin position="111"/>
        <end position="134"/>
    </location>
</feature>
<reference evidence="3 4" key="1">
    <citation type="journal article" date="2016" name="Mol. Biol. Evol.">
        <title>Comparative Genomics of Early-Diverging Mushroom-Forming Fungi Provides Insights into the Origins of Lignocellulose Decay Capabilities.</title>
        <authorList>
            <person name="Nagy L.G."/>
            <person name="Riley R."/>
            <person name="Tritt A."/>
            <person name="Adam C."/>
            <person name="Daum C."/>
            <person name="Floudas D."/>
            <person name="Sun H."/>
            <person name="Yadav J.S."/>
            <person name="Pangilinan J."/>
            <person name="Larsson K.H."/>
            <person name="Matsuura K."/>
            <person name="Barry K."/>
            <person name="Labutti K."/>
            <person name="Kuo R."/>
            <person name="Ohm R.A."/>
            <person name="Bhattacharya S.S."/>
            <person name="Shirouzu T."/>
            <person name="Yoshinaga Y."/>
            <person name="Martin F.M."/>
            <person name="Grigoriev I.V."/>
            <person name="Hibbett D.S."/>
        </authorList>
    </citation>
    <scope>NUCLEOTIDE SEQUENCE [LARGE SCALE GENOMIC DNA]</scope>
    <source>
        <strain evidence="3 4">HHB12029</strain>
    </source>
</reference>
<dbReference type="AlphaFoldDB" id="A0A165PSU5"/>
<keyword evidence="1" id="KW-0812">Transmembrane</keyword>
<keyword evidence="4" id="KW-1185">Reference proteome</keyword>
<keyword evidence="1" id="KW-0472">Membrane</keyword>